<evidence type="ECO:0000256" key="1">
    <source>
        <dbReference type="ARBA" id="ARBA00022722"/>
    </source>
</evidence>
<organism evidence="4">
    <name type="scientific">uncultured Caudovirales phage</name>
    <dbReference type="NCBI Taxonomy" id="2100421"/>
    <lineage>
        <taxon>Viruses</taxon>
        <taxon>Duplodnaviria</taxon>
        <taxon>Heunggongvirae</taxon>
        <taxon>Uroviricota</taxon>
        <taxon>Caudoviricetes</taxon>
        <taxon>Peduoviridae</taxon>
        <taxon>Maltschvirus</taxon>
        <taxon>Maltschvirus maltsch</taxon>
    </lineage>
</organism>
<dbReference type="GO" id="GO:0017108">
    <property type="term" value="F:5'-flap endonuclease activity"/>
    <property type="evidence" value="ECO:0007669"/>
    <property type="project" value="InterPro"/>
</dbReference>
<evidence type="ECO:0000313" key="4">
    <source>
        <dbReference type="EMBL" id="CAB4219229.1"/>
    </source>
</evidence>
<evidence type="ECO:0000256" key="2">
    <source>
        <dbReference type="ARBA" id="ARBA00022801"/>
    </source>
</evidence>
<proteinExistence type="predicted"/>
<feature type="domain" description="5'-3' exonuclease" evidence="3">
    <location>
        <begin position="41"/>
        <end position="350"/>
    </location>
</feature>
<dbReference type="GO" id="GO:0033567">
    <property type="term" value="P:DNA replication, Okazaki fragment processing"/>
    <property type="evidence" value="ECO:0007669"/>
    <property type="project" value="InterPro"/>
</dbReference>
<accession>A0A6J5SVE4</accession>
<evidence type="ECO:0000259" key="3">
    <source>
        <dbReference type="SMART" id="SM00475"/>
    </source>
</evidence>
<gene>
    <name evidence="4" type="ORF">UFOVP1604_312</name>
</gene>
<dbReference type="PANTHER" id="PTHR42646">
    <property type="entry name" value="FLAP ENDONUCLEASE XNI"/>
    <property type="match status" value="1"/>
</dbReference>
<dbReference type="SMART" id="SM00475">
    <property type="entry name" value="53EXOc"/>
    <property type="match status" value="1"/>
</dbReference>
<dbReference type="GO" id="GO:0008409">
    <property type="term" value="F:5'-3' exonuclease activity"/>
    <property type="evidence" value="ECO:0007669"/>
    <property type="project" value="InterPro"/>
</dbReference>
<dbReference type="Gene3D" id="3.40.50.1010">
    <property type="entry name" value="5'-nuclease"/>
    <property type="match status" value="1"/>
</dbReference>
<dbReference type="InterPro" id="IPR038969">
    <property type="entry name" value="FEN"/>
</dbReference>
<dbReference type="SUPFAM" id="SSF88723">
    <property type="entry name" value="PIN domain-like"/>
    <property type="match status" value="1"/>
</dbReference>
<dbReference type="EMBL" id="LR797474">
    <property type="protein sequence ID" value="CAB4219229.1"/>
    <property type="molecule type" value="Genomic_DNA"/>
</dbReference>
<protein>
    <submittedName>
        <fullName evidence="4">5'-3' exonuclease, alpha-helical arch, N-terminal</fullName>
    </submittedName>
</protein>
<sequence>MNLIIDGNAFLNVAVSIVKNILANDKRIGEKYYVADLLNDDKFILKQGSKDSFKSFSTNYFGSILAPFKENIQSVFFVFDSKSWRKKYIKEHFETHGEGDFSYKGQRKYDDKIYLFFEYFQNEVLNIISDEYGVVVNRVPGAEGDDLIAYICENLKEDICIWSVDKDLTQLLESNKRKVILIMPKQMTKYKKIYTTEDFGKDEKPAEVNLFDFDIESIDNSAVINIINDLTQKDYQHLTIDPTLDILTKCLAGDSSDNIPRVHPKMTASKVSKIIDHVRESYEWSDVKELIDSGDSGFLDVMREITCDTLKIKEPGEWQTIENNIHRNKTLVRLSTKLFPTDVLDAIKASVDLTVRRKFNYYKFKKNYKY</sequence>
<dbReference type="InterPro" id="IPR020046">
    <property type="entry name" value="5-3_exonucl_a-hlix_arch_N"/>
</dbReference>
<keyword evidence="2" id="KW-0378">Hydrolase</keyword>
<dbReference type="GO" id="GO:0003677">
    <property type="term" value="F:DNA binding"/>
    <property type="evidence" value="ECO:0007669"/>
    <property type="project" value="InterPro"/>
</dbReference>
<dbReference type="InterPro" id="IPR002421">
    <property type="entry name" value="5-3_exonuclease"/>
</dbReference>
<keyword evidence="4" id="KW-0269">Exonuclease</keyword>
<dbReference type="InterPro" id="IPR029060">
    <property type="entry name" value="PIN-like_dom_sf"/>
</dbReference>
<dbReference type="Pfam" id="PF02739">
    <property type="entry name" value="5_3_exonuc_N"/>
    <property type="match status" value="1"/>
</dbReference>
<dbReference type="PANTHER" id="PTHR42646:SF2">
    <property type="entry name" value="5'-3' EXONUCLEASE FAMILY PROTEIN"/>
    <property type="match status" value="1"/>
</dbReference>
<name>A0A6J5SVE4_9CAUD</name>
<reference evidence="4" key="1">
    <citation type="submission" date="2020-05" db="EMBL/GenBank/DDBJ databases">
        <authorList>
            <person name="Chiriac C."/>
            <person name="Salcher M."/>
            <person name="Ghai R."/>
            <person name="Kavagutti S V."/>
        </authorList>
    </citation>
    <scope>NUCLEOTIDE SEQUENCE</scope>
</reference>
<keyword evidence="1" id="KW-0540">Nuclease</keyword>